<dbReference type="Gene3D" id="3.30.1330.40">
    <property type="entry name" value="RutC-like"/>
    <property type="match status" value="1"/>
</dbReference>
<dbReference type="Gene3D" id="2.30.110.10">
    <property type="entry name" value="Electron Transport, Fmn-binding Protein, Chain A"/>
    <property type="match status" value="1"/>
</dbReference>
<organism evidence="4 5">
    <name type="scientific">Kribbella alba</name>
    <dbReference type="NCBI Taxonomy" id="190197"/>
    <lineage>
        <taxon>Bacteria</taxon>
        <taxon>Bacillati</taxon>
        <taxon>Actinomycetota</taxon>
        <taxon>Actinomycetes</taxon>
        <taxon>Propionibacteriales</taxon>
        <taxon>Kribbellaceae</taxon>
        <taxon>Kribbella</taxon>
    </lineage>
</organism>
<feature type="region of interest" description="Disordered" evidence="2">
    <location>
        <begin position="162"/>
        <end position="181"/>
    </location>
</feature>
<dbReference type="InterPro" id="IPR006175">
    <property type="entry name" value="YjgF/YER057c/UK114"/>
</dbReference>
<dbReference type="RefSeq" id="WP_344112353.1">
    <property type="nucleotide sequence ID" value="NZ_BAAANE010000005.1"/>
</dbReference>
<sequence>MTHLTIEPSILYVGTPVELLSTENSDGTFNLAAMSSAWALGEVVVLGLGDNGQTAENLRHRPELVINFPAPDLWENVERIAGFTGRDPVPAAKQDRFRYEPAKFEAAGLTPIQSELVRPPRVAECPLQFEAGCVRGQAVPLPQVRSADNALVRREVLGKDGGPASWRNPLSKLSHPKPEGVAPGNGYSHVVTGPGRWVAIAGQVSLDADGELVGEGDPEAQAKQVFANLGRCLAAAGATFADVVKLNFYVTDIAFLPAVRTARDKHIDTTNPPASTAVQVVSLFRPEALIEIEAYAVAAD</sequence>
<name>A0ABP4REM1_9ACTN</name>
<comment type="caution">
    <text evidence="4">The sequence shown here is derived from an EMBL/GenBank/DDBJ whole genome shotgun (WGS) entry which is preliminary data.</text>
</comment>
<protein>
    <recommendedName>
        <fullName evidence="3">Flavin reductase like domain-containing protein</fullName>
    </recommendedName>
</protein>
<dbReference type="CDD" id="cd00448">
    <property type="entry name" value="YjgF_YER057c_UK114_family"/>
    <property type="match status" value="1"/>
</dbReference>
<accession>A0ABP4REM1</accession>
<proteinExistence type="inferred from homology"/>
<evidence type="ECO:0000313" key="5">
    <source>
        <dbReference type="Proteomes" id="UP001501319"/>
    </source>
</evidence>
<dbReference type="InterPro" id="IPR012349">
    <property type="entry name" value="Split_barrel_FMN-bd"/>
</dbReference>
<feature type="domain" description="Flavin reductase like" evidence="3">
    <location>
        <begin position="14"/>
        <end position="134"/>
    </location>
</feature>
<evidence type="ECO:0000256" key="1">
    <source>
        <dbReference type="ARBA" id="ARBA00010552"/>
    </source>
</evidence>
<evidence type="ECO:0000313" key="4">
    <source>
        <dbReference type="EMBL" id="GAA1640514.1"/>
    </source>
</evidence>
<dbReference type="SUPFAM" id="SSF55298">
    <property type="entry name" value="YjgF-like"/>
    <property type="match status" value="1"/>
</dbReference>
<dbReference type="SUPFAM" id="SSF50475">
    <property type="entry name" value="FMN-binding split barrel"/>
    <property type="match status" value="1"/>
</dbReference>
<dbReference type="InterPro" id="IPR035959">
    <property type="entry name" value="RutC-like_sf"/>
</dbReference>
<gene>
    <name evidence="4" type="ORF">GCM10009744_32930</name>
</gene>
<dbReference type="Pfam" id="PF01613">
    <property type="entry name" value="Flavin_Reduct"/>
    <property type="match status" value="1"/>
</dbReference>
<evidence type="ECO:0000256" key="2">
    <source>
        <dbReference type="SAM" id="MobiDB-lite"/>
    </source>
</evidence>
<comment type="similarity">
    <text evidence="1">Belongs to the RutC family.</text>
</comment>
<dbReference type="PANTHER" id="PTHR11803:SF58">
    <property type="entry name" value="PROTEIN HMF1-RELATED"/>
    <property type="match status" value="1"/>
</dbReference>
<dbReference type="PANTHER" id="PTHR11803">
    <property type="entry name" value="2-IMINOBUTANOATE/2-IMINOPROPANOATE DEAMINASE RIDA"/>
    <property type="match status" value="1"/>
</dbReference>
<reference evidence="5" key="1">
    <citation type="journal article" date="2019" name="Int. J. Syst. Evol. Microbiol.">
        <title>The Global Catalogue of Microorganisms (GCM) 10K type strain sequencing project: providing services to taxonomists for standard genome sequencing and annotation.</title>
        <authorList>
            <consortium name="The Broad Institute Genomics Platform"/>
            <consortium name="The Broad Institute Genome Sequencing Center for Infectious Disease"/>
            <person name="Wu L."/>
            <person name="Ma J."/>
        </authorList>
    </citation>
    <scope>NUCLEOTIDE SEQUENCE [LARGE SCALE GENOMIC DNA]</scope>
    <source>
        <strain evidence="5">JCM 14306</strain>
    </source>
</reference>
<dbReference type="EMBL" id="BAAANE010000005">
    <property type="protein sequence ID" value="GAA1640514.1"/>
    <property type="molecule type" value="Genomic_DNA"/>
</dbReference>
<dbReference type="Proteomes" id="UP001501319">
    <property type="component" value="Unassembled WGS sequence"/>
</dbReference>
<keyword evidence="5" id="KW-1185">Reference proteome</keyword>
<dbReference type="Pfam" id="PF01042">
    <property type="entry name" value="Ribonuc_L-PSP"/>
    <property type="match status" value="1"/>
</dbReference>
<dbReference type="InterPro" id="IPR002563">
    <property type="entry name" value="Flavin_Rdtase-like_dom"/>
</dbReference>
<evidence type="ECO:0000259" key="3">
    <source>
        <dbReference type="Pfam" id="PF01613"/>
    </source>
</evidence>